<dbReference type="InterPro" id="IPR023323">
    <property type="entry name" value="Tex-like_dom_sf"/>
</dbReference>
<dbReference type="Pfam" id="PF00575">
    <property type="entry name" value="S1"/>
    <property type="match status" value="1"/>
</dbReference>
<dbReference type="Proteomes" id="UP001165122">
    <property type="component" value="Unassembled WGS sequence"/>
</dbReference>
<dbReference type="PANTHER" id="PTHR10724">
    <property type="entry name" value="30S RIBOSOMAL PROTEIN S1"/>
    <property type="match status" value="1"/>
</dbReference>
<gene>
    <name evidence="3" type="ORF">TrLO_g3714</name>
</gene>
<dbReference type="GO" id="GO:0006412">
    <property type="term" value="P:translation"/>
    <property type="evidence" value="ECO:0007669"/>
    <property type="project" value="TreeGrafter"/>
</dbReference>
<dbReference type="InterPro" id="IPR003029">
    <property type="entry name" value="S1_domain"/>
</dbReference>
<dbReference type="GO" id="GO:0006139">
    <property type="term" value="P:nucleobase-containing compound metabolic process"/>
    <property type="evidence" value="ECO:0007669"/>
    <property type="project" value="InterPro"/>
</dbReference>
<sequence>MANAKAKIHDLIQMLPEKDRAQWNVKNDLCTSARQLSTFSSDLKDTLGITKEKKSVFNDLVSEITASSLNPDKLELGSLAASILSDPLRGVPASPSMLSHHIVPNLLTKEIVKNPTTVGLDLDAVYQDAGLLNITGKPPPGHLPLPDKQSSKLYNNFKNNLESVLALDGKPLRYLQPHTILKVERLLKEHAELQEKMKKQQAKEKSKTKVDVGALKVEVVVNPGALQKAVFTALENVRVGNDAKSVFKKALFMALTPGANVSNNVVPDNAKVAKLYEVVKRSAVSKHKTYGNHAWHFFYEKALEHSGKVFCSNVSSRLGGANSEAGPFTEKIIGIDPGIASGFKLCILKTTKDTSYLETINLKSLKNGLGVIDYKGSKNKAAEQVKAIFSETGLDNIDVVVGEGTGCEEVIQFVEGCLPPKTVNWKRISEDGASVYSTTDAAMEEYKKSNPGAGDVHPSWLGALSICRRYVSPLSELIKIPPQNLGLGLYQHDSKDGVLKVNLDRVVVDTVAERGVYVNYEPESLLKYIPGFSKKILQAVLDARPFETRKDMMKMTKGMGPKTYENCVAFCMIDGKESLDSTRVHPEDYKIAQAVKKAQKSDAEIAEKYSVDISKINEVKALLQPKITKNQGEECISSSQGIELPAKYRDKKKLSSLPTTLLGIRGKVSNMVDFGCFVDFGISGVSGLLHRSQLGRDGFEGLTVGGVVVVDVVSVDAERGRVGLRRNYGESQGGKNSNNYNNGKRSNEERADNGGGAKKKIK</sequence>
<dbReference type="SMART" id="SM00316">
    <property type="entry name" value="S1"/>
    <property type="match status" value="1"/>
</dbReference>
<dbReference type="InterPro" id="IPR032639">
    <property type="entry name" value="Tex_YqgF"/>
</dbReference>
<dbReference type="PROSITE" id="PS50126">
    <property type="entry name" value="S1"/>
    <property type="match status" value="1"/>
</dbReference>
<dbReference type="SUPFAM" id="SSF47781">
    <property type="entry name" value="RuvA domain 2-like"/>
    <property type="match status" value="1"/>
</dbReference>
<dbReference type="Gene3D" id="3.30.420.140">
    <property type="entry name" value="YqgF/RNase H-like domain"/>
    <property type="match status" value="1"/>
</dbReference>
<evidence type="ECO:0000313" key="4">
    <source>
        <dbReference type="Proteomes" id="UP001165122"/>
    </source>
</evidence>
<dbReference type="InterPro" id="IPR037027">
    <property type="entry name" value="YqgF/RNaseH-like_dom_sf"/>
</dbReference>
<feature type="domain" description="S1 motif" evidence="2">
    <location>
        <begin position="664"/>
        <end position="727"/>
    </location>
</feature>
<evidence type="ECO:0000313" key="3">
    <source>
        <dbReference type="EMBL" id="GMI06357.1"/>
    </source>
</evidence>
<reference evidence="4" key="1">
    <citation type="journal article" date="2023" name="Commun. Biol.">
        <title>Genome analysis of Parmales, the sister group of diatoms, reveals the evolutionary specialization of diatoms from phago-mixotrophs to photoautotrophs.</title>
        <authorList>
            <person name="Ban H."/>
            <person name="Sato S."/>
            <person name="Yoshikawa S."/>
            <person name="Yamada K."/>
            <person name="Nakamura Y."/>
            <person name="Ichinomiya M."/>
            <person name="Sato N."/>
            <person name="Blanc-Mathieu R."/>
            <person name="Endo H."/>
            <person name="Kuwata A."/>
            <person name="Ogata H."/>
        </authorList>
    </citation>
    <scope>NUCLEOTIDE SEQUENCE [LARGE SCALE GENOMIC DNA]</scope>
    <source>
        <strain evidence="4">NIES 3700</strain>
    </source>
</reference>
<organism evidence="3 4">
    <name type="scientific">Triparma laevis f. longispina</name>
    <dbReference type="NCBI Taxonomy" id="1714387"/>
    <lineage>
        <taxon>Eukaryota</taxon>
        <taxon>Sar</taxon>
        <taxon>Stramenopiles</taxon>
        <taxon>Ochrophyta</taxon>
        <taxon>Bolidophyceae</taxon>
        <taxon>Parmales</taxon>
        <taxon>Triparmaceae</taxon>
        <taxon>Triparma</taxon>
    </lineage>
</organism>
<dbReference type="InterPro" id="IPR012340">
    <property type="entry name" value="NA-bd_OB-fold"/>
</dbReference>
<evidence type="ECO:0000259" key="2">
    <source>
        <dbReference type="PROSITE" id="PS50126"/>
    </source>
</evidence>
<dbReference type="PANTHER" id="PTHR10724:SF10">
    <property type="entry name" value="S1 RNA-BINDING DOMAIN-CONTAINING PROTEIN 1"/>
    <property type="match status" value="1"/>
</dbReference>
<dbReference type="GO" id="GO:0003729">
    <property type="term" value="F:mRNA binding"/>
    <property type="evidence" value="ECO:0007669"/>
    <property type="project" value="TreeGrafter"/>
</dbReference>
<dbReference type="OrthoDB" id="995477at2759"/>
<dbReference type="SUPFAM" id="SSF53098">
    <property type="entry name" value="Ribonuclease H-like"/>
    <property type="match status" value="1"/>
</dbReference>
<dbReference type="InterPro" id="IPR050437">
    <property type="entry name" value="Ribos_protein_bS1-like"/>
</dbReference>
<dbReference type="GO" id="GO:0003735">
    <property type="term" value="F:structural constituent of ribosome"/>
    <property type="evidence" value="ECO:0007669"/>
    <property type="project" value="TreeGrafter"/>
</dbReference>
<dbReference type="InterPro" id="IPR010994">
    <property type="entry name" value="RuvA_2-like"/>
</dbReference>
<feature type="region of interest" description="Disordered" evidence="1">
    <location>
        <begin position="724"/>
        <end position="762"/>
    </location>
</feature>
<dbReference type="Pfam" id="PF12836">
    <property type="entry name" value="HHH_3"/>
    <property type="match status" value="1"/>
</dbReference>
<dbReference type="InterPro" id="IPR012337">
    <property type="entry name" value="RNaseH-like_sf"/>
</dbReference>
<name>A0A9W7CDK4_9STRA</name>
<accession>A0A9W7CDK4</accession>
<dbReference type="Gene3D" id="1.10.150.310">
    <property type="entry name" value="Tex RuvX-like domain-like"/>
    <property type="match status" value="1"/>
</dbReference>
<dbReference type="EMBL" id="BRXW01000099">
    <property type="protein sequence ID" value="GMI06357.1"/>
    <property type="molecule type" value="Genomic_DNA"/>
</dbReference>
<evidence type="ECO:0000256" key="1">
    <source>
        <dbReference type="SAM" id="MobiDB-lite"/>
    </source>
</evidence>
<comment type="caution">
    <text evidence="3">The sequence shown here is derived from an EMBL/GenBank/DDBJ whole genome shotgun (WGS) entry which is preliminary data.</text>
</comment>
<feature type="compositionally biased region" description="Low complexity" evidence="1">
    <location>
        <begin position="733"/>
        <end position="744"/>
    </location>
</feature>
<dbReference type="Pfam" id="PF16921">
    <property type="entry name" value="Tex_YqgF"/>
    <property type="match status" value="1"/>
</dbReference>
<dbReference type="AlphaFoldDB" id="A0A9W7CDK4"/>
<dbReference type="SUPFAM" id="SSF50249">
    <property type="entry name" value="Nucleic acid-binding proteins"/>
    <property type="match status" value="1"/>
</dbReference>
<proteinExistence type="predicted"/>
<keyword evidence="4" id="KW-1185">Reference proteome</keyword>
<dbReference type="Gene3D" id="2.40.50.140">
    <property type="entry name" value="Nucleic acid-binding proteins"/>
    <property type="match status" value="1"/>
</dbReference>
<protein>
    <recommendedName>
        <fullName evidence="2">S1 motif domain-containing protein</fullName>
    </recommendedName>
</protein>
<dbReference type="Gene3D" id="1.10.3500.10">
    <property type="entry name" value="Tex N-terminal region-like"/>
    <property type="match status" value="1"/>
</dbReference>